<comment type="caution">
    <text evidence="2">The sequence shown here is derived from an EMBL/GenBank/DDBJ whole genome shotgun (WGS) entry which is preliminary data.</text>
</comment>
<dbReference type="AlphaFoldDB" id="A0AAV1R4H9"/>
<evidence type="ECO:0000313" key="2">
    <source>
        <dbReference type="EMBL" id="CAK7328917.1"/>
    </source>
</evidence>
<feature type="region of interest" description="Disordered" evidence="1">
    <location>
        <begin position="1"/>
        <end position="21"/>
    </location>
</feature>
<feature type="non-terminal residue" evidence="2">
    <location>
        <position position="1"/>
    </location>
</feature>
<dbReference type="EMBL" id="CAWUPB010000905">
    <property type="protein sequence ID" value="CAK7328917.1"/>
    <property type="molecule type" value="Genomic_DNA"/>
</dbReference>
<gene>
    <name evidence="2" type="ORF">DCAF_LOCUS6661</name>
</gene>
<proteinExistence type="predicted"/>
<protein>
    <submittedName>
        <fullName evidence="2">Uncharacterized protein</fullName>
    </submittedName>
</protein>
<keyword evidence="3" id="KW-1185">Reference proteome</keyword>
<name>A0AAV1R4H9_9ROSI</name>
<organism evidence="2 3">
    <name type="scientific">Dovyalis caffra</name>
    <dbReference type="NCBI Taxonomy" id="77055"/>
    <lineage>
        <taxon>Eukaryota</taxon>
        <taxon>Viridiplantae</taxon>
        <taxon>Streptophyta</taxon>
        <taxon>Embryophyta</taxon>
        <taxon>Tracheophyta</taxon>
        <taxon>Spermatophyta</taxon>
        <taxon>Magnoliopsida</taxon>
        <taxon>eudicotyledons</taxon>
        <taxon>Gunneridae</taxon>
        <taxon>Pentapetalae</taxon>
        <taxon>rosids</taxon>
        <taxon>fabids</taxon>
        <taxon>Malpighiales</taxon>
        <taxon>Salicaceae</taxon>
        <taxon>Flacourtieae</taxon>
        <taxon>Dovyalis</taxon>
    </lineage>
</organism>
<sequence>NQNSTDGDCKNEQEATGKLSQLSPCDKVAQTQIELVEVEDEKKSVLDVTTLSSNTKTEKRLMVAVTMVTTSICNGRKRQKELPIGVTVNNVVIDKKLELLKQPDQGTRNFKGLSPIYKEQNLDGFCKVAVTRNATNSGMLNQATRIATTIVSIQLIHTRRQARTEEV</sequence>
<accession>A0AAV1R4H9</accession>
<evidence type="ECO:0000313" key="3">
    <source>
        <dbReference type="Proteomes" id="UP001314170"/>
    </source>
</evidence>
<reference evidence="2 3" key="1">
    <citation type="submission" date="2024-01" db="EMBL/GenBank/DDBJ databases">
        <authorList>
            <person name="Waweru B."/>
        </authorList>
    </citation>
    <scope>NUCLEOTIDE SEQUENCE [LARGE SCALE GENOMIC DNA]</scope>
</reference>
<evidence type="ECO:0000256" key="1">
    <source>
        <dbReference type="SAM" id="MobiDB-lite"/>
    </source>
</evidence>
<dbReference type="Proteomes" id="UP001314170">
    <property type="component" value="Unassembled WGS sequence"/>
</dbReference>